<gene>
    <name evidence="3" type="ordered locus">PSMK_17870</name>
</gene>
<dbReference type="eggNOG" id="COG2755">
    <property type="taxonomic scope" value="Bacteria"/>
</dbReference>
<dbReference type="PANTHER" id="PTHR22901:SF0">
    <property type="entry name" value="SIALATE O-ACETYLESTERASE"/>
    <property type="match status" value="1"/>
</dbReference>
<keyword evidence="4" id="KW-1185">Reference proteome</keyword>
<dbReference type="Pfam" id="PF03629">
    <property type="entry name" value="SASA"/>
    <property type="match status" value="1"/>
</dbReference>
<keyword evidence="1" id="KW-0378">Hydrolase</keyword>
<dbReference type="GO" id="GO:0005975">
    <property type="term" value="P:carbohydrate metabolic process"/>
    <property type="evidence" value="ECO:0007669"/>
    <property type="project" value="TreeGrafter"/>
</dbReference>
<reference evidence="3 4" key="1">
    <citation type="submission" date="2012-02" db="EMBL/GenBank/DDBJ databases">
        <title>Complete genome sequence of Phycisphaera mikurensis NBRC 102666.</title>
        <authorList>
            <person name="Ankai A."/>
            <person name="Hosoyama A."/>
            <person name="Terui Y."/>
            <person name="Sekine M."/>
            <person name="Fukai R."/>
            <person name="Kato Y."/>
            <person name="Nakamura S."/>
            <person name="Yamada-Narita S."/>
            <person name="Kawakoshi A."/>
            <person name="Fukunaga Y."/>
            <person name="Yamazaki S."/>
            <person name="Fujita N."/>
        </authorList>
    </citation>
    <scope>NUCLEOTIDE SEQUENCE [LARGE SCALE GENOMIC DNA]</scope>
    <source>
        <strain evidence="4">NBRC 102666 / KCTC 22515 / FYK2301M01</strain>
    </source>
</reference>
<dbReference type="KEGG" id="phm:PSMK_17870"/>
<dbReference type="InterPro" id="IPR005181">
    <property type="entry name" value="SASA"/>
</dbReference>
<dbReference type="Gene3D" id="3.40.50.1110">
    <property type="entry name" value="SGNH hydrolase"/>
    <property type="match status" value="1"/>
</dbReference>
<dbReference type="EMBL" id="AP012338">
    <property type="protein sequence ID" value="BAM03946.1"/>
    <property type="molecule type" value="Genomic_DNA"/>
</dbReference>
<evidence type="ECO:0000259" key="2">
    <source>
        <dbReference type="Pfam" id="PF03629"/>
    </source>
</evidence>
<dbReference type="HOGENOM" id="CLU_015150_0_0_0"/>
<proteinExistence type="predicted"/>
<dbReference type="PATRIC" id="fig|1142394.8.peg.1842"/>
<name>I0IFA8_PHYMF</name>
<accession>I0IFA8</accession>
<dbReference type="PANTHER" id="PTHR22901">
    <property type="entry name" value="SIALATE O-ACETYLESTERASE"/>
    <property type="match status" value="1"/>
</dbReference>
<evidence type="ECO:0000313" key="4">
    <source>
        <dbReference type="Proteomes" id="UP000007881"/>
    </source>
</evidence>
<dbReference type="InterPro" id="IPR036514">
    <property type="entry name" value="SGNH_hydro_sf"/>
</dbReference>
<dbReference type="GO" id="GO:0001681">
    <property type="term" value="F:sialate O-acetylesterase activity"/>
    <property type="evidence" value="ECO:0007669"/>
    <property type="project" value="InterPro"/>
</dbReference>
<dbReference type="STRING" id="1142394.PSMK_17870"/>
<feature type="domain" description="Sialate O-acetylesterase" evidence="2">
    <location>
        <begin position="116"/>
        <end position="367"/>
    </location>
</feature>
<dbReference type="AlphaFoldDB" id="I0IFA8"/>
<dbReference type="InterPro" id="IPR039329">
    <property type="entry name" value="SIAE"/>
</dbReference>
<dbReference type="SUPFAM" id="SSF52266">
    <property type="entry name" value="SGNH hydrolase"/>
    <property type="match status" value="1"/>
</dbReference>
<dbReference type="Proteomes" id="UP000007881">
    <property type="component" value="Chromosome"/>
</dbReference>
<sequence length="486" mass="51940">MDMPFITRLIVLLVVASTPPAFGLRLHPLVGDHAVFQRDQPITVRGTARAGMLARAAFLDAKNAVVSESAPVSADGTFVVKLPPMPAGGPYTLRVDEVDPGRGNVGTIFCEDVAVGDLWLASGQSNMQWRVMDAADGAVVAAQSVPLVRHLQVARTASEVPLAVAEARWLPTTPQGTRGFSAVAHRFALEVHEATGVPIGVLHASWGGTGAASWAPVAALSSEPATASLIASTANHPDPQHRAGALYNAMIHPLRETPVTGVIWYQGESDASDAPRYRVLFPLLIKAWRAAWQRPDLPFLFVQLARYRAPLGVDFVEQPWPPLRAVQAETAATVPGAAMAVIVDLDDPDFTDIHPKDKAPVGRRLAKLALRDVYGRGNVAEGPRVEEVLRDGEAVHVRFATASPPLLTDDGKPPAEFWLRSANGRTERATSVLHDDTVRLTAEGVGQPVEVLYGWADNPIGVNLTDRSGLPAAPFHLRIPGANDGK</sequence>
<evidence type="ECO:0000313" key="3">
    <source>
        <dbReference type="EMBL" id="BAM03946.1"/>
    </source>
</evidence>
<protein>
    <recommendedName>
        <fullName evidence="2">Sialate O-acetylesterase domain-containing protein</fullName>
    </recommendedName>
</protein>
<organism evidence="3 4">
    <name type="scientific">Phycisphaera mikurensis (strain NBRC 102666 / KCTC 22515 / FYK2301M01)</name>
    <dbReference type="NCBI Taxonomy" id="1142394"/>
    <lineage>
        <taxon>Bacteria</taxon>
        <taxon>Pseudomonadati</taxon>
        <taxon>Planctomycetota</taxon>
        <taxon>Phycisphaerae</taxon>
        <taxon>Phycisphaerales</taxon>
        <taxon>Phycisphaeraceae</taxon>
        <taxon>Phycisphaera</taxon>
    </lineage>
</organism>
<evidence type="ECO:0000256" key="1">
    <source>
        <dbReference type="ARBA" id="ARBA00022801"/>
    </source>
</evidence>